<keyword evidence="2 7" id="KW-0349">Heme</keyword>
<evidence type="ECO:0000313" key="8">
    <source>
        <dbReference type="EMBL" id="GHO49421.1"/>
    </source>
</evidence>
<accession>A0A8J3MWX5</accession>
<keyword evidence="5 7" id="KW-0408">Iron</keyword>
<dbReference type="PANTHER" id="PTHR46696">
    <property type="entry name" value="P450, PUTATIVE (EUROFUNG)-RELATED"/>
    <property type="match status" value="1"/>
</dbReference>
<keyword evidence="9" id="KW-1185">Reference proteome</keyword>
<dbReference type="InterPro" id="IPR002397">
    <property type="entry name" value="Cyt_P450_B"/>
</dbReference>
<dbReference type="GO" id="GO:0016705">
    <property type="term" value="F:oxidoreductase activity, acting on paired donors, with incorporation or reduction of molecular oxygen"/>
    <property type="evidence" value="ECO:0007669"/>
    <property type="project" value="InterPro"/>
</dbReference>
<dbReference type="RefSeq" id="WP_220198543.1">
    <property type="nucleotide sequence ID" value="NZ_BNJF01000005.1"/>
</dbReference>
<evidence type="ECO:0000256" key="4">
    <source>
        <dbReference type="ARBA" id="ARBA00023002"/>
    </source>
</evidence>
<evidence type="ECO:0000256" key="1">
    <source>
        <dbReference type="ARBA" id="ARBA00010617"/>
    </source>
</evidence>
<dbReference type="PRINTS" id="PR00359">
    <property type="entry name" value="BP450"/>
</dbReference>
<organism evidence="8 9">
    <name type="scientific">Ktedonospora formicarum</name>
    <dbReference type="NCBI Taxonomy" id="2778364"/>
    <lineage>
        <taxon>Bacteria</taxon>
        <taxon>Bacillati</taxon>
        <taxon>Chloroflexota</taxon>
        <taxon>Ktedonobacteria</taxon>
        <taxon>Ktedonobacterales</taxon>
        <taxon>Ktedonobacteraceae</taxon>
        <taxon>Ktedonospora</taxon>
    </lineage>
</organism>
<evidence type="ECO:0000256" key="3">
    <source>
        <dbReference type="ARBA" id="ARBA00022723"/>
    </source>
</evidence>
<keyword evidence="6 7" id="KW-0503">Monooxygenase</keyword>
<dbReference type="InterPro" id="IPR036396">
    <property type="entry name" value="Cyt_P450_sf"/>
</dbReference>
<dbReference type="SUPFAM" id="SSF48264">
    <property type="entry name" value="Cytochrome P450"/>
    <property type="match status" value="1"/>
</dbReference>
<dbReference type="Proteomes" id="UP000612362">
    <property type="component" value="Unassembled WGS sequence"/>
</dbReference>
<evidence type="ECO:0000256" key="5">
    <source>
        <dbReference type="ARBA" id="ARBA00023004"/>
    </source>
</evidence>
<dbReference type="GO" id="GO:0020037">
    <property type="term" value="F:heme binding"/>
    <property type="evidence" value="ECO:0007669"/>
    <property type="project" value="InterPro"/>
</dbReference>
<proteinExistence type="inferred from homology"/>
<evidence type="ECO:0000256" key="2">
    <source>
        <dbReference type="ARBA" id="ARBA00022617"/>
    </source>
</evidence>
<gene>
    <name evidence="8" type="primary">yjiB_9</name>
    <name evidence="8" type="ORF">KSX_75840</name>
</gene>
<dbReference type="GO" id="GO:0004497">
    <property type="term" value="F:monooxygenase activity"/>
    <property type="evidence" value="ECO:0007669"/>
    <property type="project" value="UniProtKB-KW"/>
</dbReference>
<dbReference type="GO" id="GO:0005506">
    <property type="term" value="F:iron ion binding"/>
    <property type="evidence" value="ECO:0007669"/>
    <property type="project" value="InterPro"/>
</dbReference>
<name>A0A8J3MWX5_9CHLR</name>
<reference evidence="8" key="1">
    <citation type="submission" date="2020-10" db="EMBL/GenBank/DDBJ databases">
        <title>Taxonomic study of unclassified bacteria belonging to the class Ktedonobacteria.</title>
        <authorList>
            <person name="Yabe S."/>
            <person name="Wang C.M."/>
            <person name="Zheng Y."/>
            <person name="Sakai Y."/>
            <person name="Cavaletti L."/>
            <person name="Monciardini P."/>
            <person name="Donadio S."/>
        </authorList>
    </citation>
    <scope>NUCLEOTIDE SEQUENCE</scope>
    <source>
        <strain evidence="8">SOSP1-1</strain>
    </source>
</reference>
<keyword evidence="4 7" id="KW-0560">Oxidoreductase</keyword>
<dbReference type="Pfam" id="PF00067">
    <property type="entry name" value="p450"/>
    <property type="match status" value="1"/>
</dbReference>
<dbReference type="PANTHER" id="PTHR46696:SF1">
    <property type="entry name" value="CYTOCHROME P450 YJIB-RELATED"/>
    <property type="match status" value="1"/>
</dbReference>
<comment type="caution">
    <text evidence="8">The sequence shown here is derived from an EMBL/GenBank/DDBJ whole genome shotgun (WGS) entry which is preliminary data.</text>
</comment>
<dbReference type="EMBL" id="BNJF01000005">
    <property type="protein sequence ID" value="GHO49421.1"/>
    <property type="molecule type" value="Genomic_DNA"/>
</dbReference>
<protein>
    <submittedName>
        <fullName evidence="8">Putative cytochrome P450 YjiB</fullName>
    </submittedName>
</protein>
<dbReference type="InterPro" id="IPR001128">
    <property type="entry name" value="Cyt_P450"/>
</dbReference>
<dbReference type="InterPro" id="IPR017972">
    <property type="entry name" value="Cyt_P450_CS"/>
</dbReference>
<evidence type="ECO:0000256" key="7">
    <source>
        <dbReference type="RuleBase" id="RU000461"/>
    </source>
</evidence>
<sequence>MQLPAFIDDHTIEPREYHRRLREWCRMMRASHPVAYDDESKTWLVSRYEDVVRVQSDYTTFSSEHSLNRERRQVVRRDQPSIIELDPPRHRQMRSLITASFSARTIAEMAPQIERIVDELLDKAITEGHVEWMDSFANPLPVMVISDMLGMPRAKWRQFKEWNDALTIDDENGARASEAFTEYFEQSIEERRRQPRNDILSLLINSEVDGERLSHDELMGFCFTLFIAGNITTTSILGNALLCFDANPQTLTQLKERPEIVPSAVEEIIRYMPPFRAGLNDLVLGRVAKRDVEIGGELIQKGAYVQINRLSANFDEQVFPDAERFDIERNPNKHQSFGHGVHFCIGAPLARLETKIALTKLAERVKKTHIVEGEPLEQVRHQLLFGLKRLPIYLEV</sequence>
<dbReference type="AlphaFoldDB" id="A0A8J3MWX5"/>
<dbReference type="FunFam" id="1.10.630.10:FF:000018">
    <property type="entry name" value="Cytochrome P450 monooxygenase"/>
    <property type="match status" value="1"/>
</dbReference>
<keyword evidence="3 7" id="KW-0479">Metal-binding</keyword>
<evidence type="ECO:0000256" key="6">
    <source>
        <dbReference type="ARBA" id="ARBA00023033"/>
    </source>
</evidence>
<evidence type="ECO:0000313" key="9">
    <source>
        <dbReference type="Proteomes" id="UP000612362"/>
    </source>
</evidence>
<comment type="similarity">
    <text evidence="1 7">Belongs to the cytochrome P450 family.</text>
</comment>
<dbReference type="PROSITE" id="PS00086">
    <property type="entry name" value="CYTOCHROME_P450"/>
    <property type="match status" value="1"/>
</dbReference>
<dbReference type="Gene3D" id="1.10.630.10">
    <property type="entry name" value="Cytochrome P450"/>
    <property type="match status" value="1"/>
</dbReference>